<evidence type="ECO:0000256" key="3">
    <source>
        <dbReference type="ARBA" id="ARBA00022516"/>
    </source>
</evidence>
<keyword evidence="4" id="KW-0812">Transmembrane</keyword>
<organism evidence="14 15">
    <name type="scientific">Stomoxys calcitrans</name>
    <name type="common">Stable fly</name>
    <name type="synonym">Conops calcitrans</name>
    <dbReference type="NCBI Taxonomy" id="35570"/>
    <lineage>
        <taxon>Eukaryota</taxon>
        <taxon>Metazoa</taxon>
        <taxon>Ecdysozoa</taxon>
        <taxon>Arthropoda</taxon>
        <taxon>Hexapoda</taxon>
        <taxon>Insecta</taxon>
        <taxon>Pterygota</taxon>
        <taxon>Neoptera</taxon>
        <taxon>Endopterygota</taxon>
        <taxon>Diptera</taxon>
        <taxon>Brachycera</taxon>
        <taxon>Muscomorpha</taxon>
        <taxon>Muscoidea</taxon>
        <taxon>Muscidae</taxon>
        <taxon>Stomoxys</taxon>
    </lineage>
</organism>
<evidence type="ECO:0000256" key="7">
    <source>
        <dbReference type="ARBA" id="ARBA00023002"/>
    </source>
</evidence>
<keyword evidence="9" id="KW-0472">Membrane</keyword>
<keyword evidence="6" id="KW-1133">Transmembrane helix</keyword>
<dbReference type="Pfam" id="PF03015">
    <property type="entry name" value="Sterile"/>
    <property type="match status" value="1"/>
</dbReference>
<keyword evidence="15" id="KW-1185">Reference proteome</keyword>
<accession>A0A1I8P540</accession>
<dbReference type="AlphaFoldDB" id="A0A1I8P540"/>
<evidence type="ECO:0000256" key="10">
    <source>
        <dbReference type="ARBA" id="ARBA00052530"/>
    </source>
</evidence>
<dbReference type="FunFam" id="3.40.50.720:FF:000143">
    <property type="entry name" value="Fatty acyl-CoA reductase"/>
    <property type="match status" value="1"/>
</dbReference>
<dbReference type="GO" id="GO:0080019">
    <property type="term" value="F:alcohol-forming very long-chain fatty acyl-CoA reductase activity"/>
    <property type="evidence" value="ECO:0007669"/>
    <property type="project" value="InterPro"/>
</dbReference>
<reference evidence="14" key="1">
    <citation type="submission" date="2020-05" db="UniProtKB">
        <authorList>
            <consortium name="EnsemblMetazoa"/>
        </authorList>
    </citation>
    <scope>IDENTIFICATION</scope>
    <source>
        <strain evidence="14">USDA</strain>
    </source>
</reference>
<dbReference type="InterPro" id="IPR036291">
    <property type="entry name" value="NAD(P)-bd_dom_sf"/>
</dbReference>
<keyword evidence="5 11" id="KW-0521">NADP</keyword>
<name>A0A1I8P540_STOCA</name>
<proteinExistence type="inferred from homology"/>
<keyword evidence="7 11" id="KW-0560">Oxidoreductase</keyword>
<dbReference type="KEGG" id="scac:106085498"/>
<dbReference type="InterPro" id="IPR026055">
    <property type="entry name" value="FAR"/>
</dbReference>
<comment type="function">
    <text evidence="11">Catalyzes the reduction of fatty acyl-CoA to fatty alcohols.</text>
</comment>
<dbReference type="GO" id="GO:0102965">
    <property type="term" value="F:alcohol-forming long-chain fatty acyl-CoA reductase activity"/>
    <property type="evidence" value="ECO:0007669"/>
    <property type="project" value="UniProtKB-EC"/>
</dbReference>
<evidence type="ECO:0000313" key="14">
    <source>
        <dbReference type="EnsemblMetazoa" id="SCAU004908-PA"/>
    </source>
</evidence>
<evidence type="ECO:0000256" key="8">
    <source>
        <dbReference type="ARBA" id="ARBA00023098"/>
    </source>
</evidence>
<keyword evidence="3 11" id="KW-0444">Lipid biosynthesis</keyword>
<evidence type="ECO:0000256" key="11">
    <source>
        <dbReference type="RuleBase" id="RU363097"/>
    </source>
</evidence>
<keyword evidence="8 11" id="KW-0443">Lipid metabolism</keyword>
<evidence type="ECO:0000313" key="15">
    <source>
        <dbReference type="Proteomes" id="UP000095300"/>
    </source>
</evidence>
<dbReference type="Pfam" id="PF07993">
    <property type="entry name" value="NAD_binding_4"/>
    <property type="match status" value="1"/>
</dbReference>
<dbReference type="GO" id="GO:0035336">
    <property type="term" value="P:long-chain fatty-acyl-CoA metabolic process"/>
    <property type="evidence" value="ECO:0007669"/>
    <property type="project" value="TreeGrafter"/>
</dbReference>
<dbReference type="SUPFAM" id="SSF51735">
    <property type="entry name" value="NAD(P)-binding Rossmann-fold domains"/>
    <property type="match status" value="1"/>
</dbReference>
<protein>
    <recommendedName>
        <fullName evidence="11">Fatty acyl-CoA reductase</fullName>
        <ecNumber evidence="11">1.2.1.84</ecNumber>
    </recommendedName>
</protein>
<evidence type="ECO:0000256" key="9">
    <source>
        <dbReference type="ARBA" id="ARBA00023136"/>
    </source>
</evidence>
<dbReference type="PANTHER" id="PTHR11011:SF24">
    <property type="entry name" value="FATTY ACYL-COA REDUCTASE"/>
    <property type="match status" value="1"/>
</dbReference>
<feature type="domain" description="Thioester reductase (TE)" evidence="13">
    <location>
        <begin position="14"/>
        <end position="282"/>
    </location>
</feature>
<evidence type="ECO:0000256" key="2">
    <source>
        <dbReference type="ARBA" id="ARBA00005928"/>
    </source>
</evidence>
<sequence>MSFTDFYADQQIFITGATGFIGKVLIEKILRSLPHISKIFVLIRSKKGKSAQERLEDILTTPLFRCAREEQPEALKKVIAIDGDCKELGLNIKPSDLERIRNVNLIFHAAASVRFDDHLRPAILLNTRGTHELVKIAENMPNLKAFLHVSTTYAYPNQQTLDEKLYPAYADWRTTIKLAEKFDTETLNILFPKYSLNQPNTYTFTKSLAEHIINDYRHKIPVGILRPSIVISSLEDPFPGWIDNFNGPIGMLVACGIGIMRTTHSDPDVVSDFVPVDFCARALLIGAYKLATQLPEEGQQNELQVVNCANSRLNSLSTGDIIKMGKRMILDNPFEMCIWLPEGDITRCAVWHFIRLVLLQLVPAIFLDFMMKLARYPPFLVRLQRRIYGTSSALYIFINTEWKFINDKLMALETLLTEKEQKTFGLLRYIHADIEVFLKNGIRGAKEFLLKENPEASPQARLRLRIYQVLHYAIQSWGLFYIIRFLWRSLSGYIFWHLSD</sequence>
<evidence type="ECO:0000256" key="4">
    <source>
        <dbReference type="ARBA" id="ARBA00022692"/>
    </source>
</evidence>
<dbReference type="Proteomes" id="UP000095300">
    <property type="component" value="Unassembled WGS sequence"/>
</dbReference>
<dbReference type="InterPro" id="IPR013120">
    <property type="entry name" value="FAR_NAD-bd"/>
</dbReference>
<dbReference type="PANTHER" id="PTHR11011">
    <property type="entry name" value="MALE STERILITY PROTEIN 2-RELATED"/>
    <property type="match status" value="1"/>
</dbReference>
<dbReference type="GO" id="GO:0005777">
    <property type="term" value="C:peroxisome"/>
    <property type="evidence" value="ECO:0007669"/>
    <property type="project" value="TreeGrafter"/>
</dbReference>
<comment type="catalytic activity">
    <reaction evidence="10 11">
        <text>a long-chain fatty acyl-CoA + 2 NADPH + 2 H(+) = a long-chain primary fatty alcohol + 2 NADP(+) + CoA</text>
        <dbReference type="Rhea" id="RHEA:52716"/>
        <dbReference type="ChEBI" id="CHEBI:15378"/>
        <dbReference type="ChEBI" id="CHEBI:57287"/>
        <dbReference type="ChEBI" id="CHEBI:57783"/>
        <dbReference type="ChEBI" id="CHEBI:58349"/>
        <dbReference type="ChEBI" id="CHEBI:77396"/>
        <dbReference type="ChEBI" id="CHEBI:83139"/>
        <dbReference type="EC" id="1.2.1.84"/>
    </reaction>
</comment>
<dbReference type="EC" id="1.2.1.84" evidence="11"/>
<dbReference type="STRING" id="35570.A0A1I8P540"/>
<evidence type="ECO:0000256" key="6">
    <source>
        <dbReference type="ARBA" id="ARBA00022989"/>
    </source>
</evidence>
<comment type="subcellular location">
    <subcellularLocation>
        <location evidence="1">Membrane</location>
        <topology evidence="1">Multi-pass membrane protein</topology>
    </subcellularLocation>
</comment>
<dbReference type="InterPro" id="IPR033640">
    <property type="entry name" value="FAR_C"/>
</dbReference>
<feature type="domain" description="Fatty acyl-CoA reductase C-terminal" evidence="12">
    <location>
        <begin position="360"/>
        <end position="452"/>
    </location>
</feature>
<evidence type="ECO:0000256" key="5">
    <source>
        <dbReference type="ARBA" id="ARBA00022857"/>
    </source>
</evidence>
<gene>
    <name evidence="14" type="primary">106085498</name>
</gene>
<dbReference type="CDD" id="cd09071">
    <property type="entry name" value="FAR_C"/>
    <property type="match status" value="1"/>
</dbReference>
<dbReference type="VEuPathDB" id="VectorBase:SCAU004908"/>
<dbReference type="GO" id="GO:0016020">
    <property type="term" value="C:membrane"/>
    <property type="evidence" value="ECO:0007669"/>
    <property type="project" value="UniProtKB-SubCell"/>
</dbReference>
<evidence type="ECO:0000256" key="1">
    <source>
        <dbReference type="ARBA" id="ARBA00004141"/>
    </source>
</evidence>
<dbReference type="CDD" id="cd05236">
    <property type="entry name" value="FAR-N_SDR_e"/>
    <property type="match status" value="1"/>
</dbReference>
<dbReference type="Gene3D" id="3.40.50.720">
    <property type="entry name" value="NAD(P)-binding Rossmann-like Domain"/>
    <property type="match status" value="1"/>
</dbReference>
<evidence type="ECO:0000259" key="13">
    <source>
        <dbReference type="Pfam" id="PF07993"/>
    </source>
</evidence>
<comment type="similarity">
    <text evidence="2 11">Belongs to the fatty acyl-CoA reductase family.</text>
</comment>
<evidence type="ECO:0000259" key="12">
    <source>
        <dbReference type="Pfam" id="PF03015"/>
    </source>
</evidence>
<dbReference type="EnsemblMetazoa" id="SCAU004908-RA">
    <property type="protein sequence ID" value="SCAU004908-PA"/>
    <property type="gene ID" value="SCAU004908"/>
</dbReference>
<dbReference type="OrthoDB" id="8059558at2759"/>